<evidence type="ECO:0000259" key="1">
    <source>
        <dbReference type="SMART" id="SM00860"/>
    </source>
</evidence>
<comment type="caution">
    <text evidence="2">The sequence shown here is derived from an EMBL/GenBank/DDBJ whole genome shotgun (WGS) entry which is preliminary data.</text>
</comment>
<dbReference type="AlphaFoldDB" id="A0A8J3SCJ8"/>
<gene>
    <name evidence="2" type="ORF">Pro02_77420</name>
</gene>
<organism evidence="2 3">
    <name type="scientific">Planobispora rosea</name>
    <dbReference type="NCBI Taxonomy" id="35762"/>
    <lineage>
        <taxon>Bacteria</taxon>
        <taxon>Bacillati</taxon>
        <taxon>Actinomycetota</taxon>
        <taxon>Actinomycetes</taxon>
        <taxon>Streptosporangiales</taxon>
        <taxon>Streptosporangiaceae</taxon>
        <taxon>Planobispora</taxon>
    </lineage>
</organism>
<name>A0A8J3SCJ8_PLARO</name>
<dbReference type="InterPro" id="IPR037883">
    <property type="entry name" value="Knr4/Smi1-like_sf"/>
</dbReference>
<reference evidence="2" key="1">
    <citation type="submission" date="2021-01" db="EMBL/GenBank/DDBJ databases">
        <title>Whole genome shotgun sequence of Planobispora rosea NBRC 15558.</title>
        <authorList>
            <person name="Komaki H."/>
            <person name="Tamura T."/>
        </authorList>
    </citation>
    <scope>NUCLEOTIDE SEQUENCE</scope>
    <source>
        <strain evidence="2">NBRC 15558</strain>
    </source>
</reference>
<accession>A0A8J3SCJ8</accession>
<dbReference type="Proteomes" id="UP000655044">
    <property type="component" value="Unassembled WGS sequence"/>
</dbReference>
<evidence type="ECO:0000313" key="2">
    <source>
        <dbReference type="EMBL" id="GIH89334.1"/>
    </source>
</evidence>
<dbReference type="InterPro" id="IPR018958">
    <property type="entry name" value="Knr4/Smi1-like_dom"/>
</dbReference>
<evidence type="ECO:0000313" key="3">
    <source>
        <dbReference type="Proteomes" id="UP000655044"/>
    </source>
</evidence>
<dbReference type="EMBL" id="BOOI01000137">
    <property type="protein sequence ID" value="GIH89334.1"/>
    <property type="molecule type" value="Genomic_DNA"/>
</dbReference>
<sequence length="210" mass="24181">MRSDISLDEMAAELSRLADPSTAVPLPESEVVALEEVVGAPLPEEFRSFLLRFGRGIRPGPLLDLHWMVEETQGERENFQEEPEVAAYPWEPFPVTRDDVRQLRRLAADGADPTLWMDKPSPGTMFLCSHGCSWISMLAMNGEYAGTVWLTEMGWAKDMYWWPSAPWRGVEPSGRLHGGWSEPVPFLDWYMRWTRQIVSRHRRSRHPNFP</sequence>
<protein>
    <recommendedName>
        <fullName evidence="1">Knr4/Smi1-like domain-containing protein</fullName>
    </recommendedName>
</protein>
<feature type="domain" description="Knr4/Smi1-like" evidence="1">
    <location>
        <begin position="25"/>
        <end position="192"/>
    </location>
</feature>
<dbReference type="SUPFAM" id="SSF160631">
    <property type="entry name" value="SMI1/KNR4-like"/>
    <property type="match status" value="1"/>
</dbReference>
<proteinExistence type="predicted"/>
<dbReference type="SMART" id="SM00860">
    <property type="entry name" value="SMI1_KNR4"/>
    <property type="match status" value="1"/>
</dbReference>
<keyword evidence="3" id="KW-1185">Reference proteome</keyword>